<evidence type="ECO:0000313" key="11">
    <source>
        <dbReference type="Proteomes" id="UP000251075"/>
    </source>
</evidence>
<organism evidence="10 11">
    <name type="scientific">Paramagnetospirillum kuznetsovii</name>
    <dbReference type="NCBI Taxonomy" id="2053833"/>
    <lineage>
        <taxon>Bacteria</taxon>
        <taxon>Pseudomonadati</taxon>
        <taxon>Pseudomonadota</taxon>
        <taxon>Alphaproteobacteria</taxon>
        <taxon>Rhodospirillales</taxon>
        <taxon>Magnetospirillaceae</taxon>
        <taxon>Paramagnetospirillum</taxon>
    </lineage>
</organism>
<keyword evidence="4" id="KW-0328">Glycosyltransferase</keyword>
<dbReference type="Pfam" id="PF13844">
    <property type="entry name" value="Glyco_transf_41"/>
    <property type="match status" value="2"/>
</dbReference>
<keyword evidence="7 8" id="KW-0802">TPR repeat</keyword>
<dbReference type="OrthoDB" id="146908at2"/>
<dbReference type="GO" id="GO:0097363">
    <property type="term" value="F:protein O-acetylglucosaminyltransferase activity"/>
    <property type="evidence" value="ECO:0007669"/>
    <property type="project" value="UniProtKB-EC"/>
</dbReference>
<evidence type="ECO:0000256" key="7">
    <source>
        <dbReference type="ARBA" id="ARBA00022803"/>
    </source>
</evidence>
<accession>A0A364NZ14</accession>
<dbReference type="Gene3D" id="1.25.40.10">
    <property type="entry name" value="Tetratricopeptide repeat domain"/>
    <property type="match status" value="1"/>
</dbReference>
<keyword evidence="6" id="KW-0677">Repeat</keyword>
<dbReference type="SUPFAM" id="SSF48452">
    <property type="entry name" value="TPR-like"/>
    <property type="match status" value="1"/>
</dbReference>
<keyword evidence="5" id="KW-0808">Transferase</keyword>
<dbReference type="Gene3D" id="3.40.50.11380">
    <property type="match status" value="1"/>
</dbReference>
<dbReference type="InterPro" id="IPR019734">
    <property type="entry name" value="TPR_rpt"/>
</dbReference>
<evidence type="ECO:0000259" key="9">
    <source>
        <dbReference type="Pfam" id="PF13844"/>
    </source>
</evidence>
<dbReference type="PROSITE" id="PS50005">
    <property type="entry name" value="TPR"/>
    <property type="match status" value="1"/>
</dbReference>
<dbReference type="SMART" id="SM00028">
    <property type="entry name" value="TPR"/>
    <property type="match status" value="2"/>
</dbReference>
<evidence type="ECO:0000313" key="10">
    <source>
        <dbReference type="EMBL" id="RAU22324.1"/>
    </source>
</evidence>
<dbReference type="Gene3D" id="3.40.50.2000">
    <property type="entry name" value="Glycogen Phosphorylase B"/>
    <property type="match status" value="1"/>
</dbReference>
<feature type="repeat" description="TPR" evidence="8">
    <location>
        <begin position="95"/>
        <end position="128"/>
    </location>
</feature>
<proteinExistence type="inferred from homology"/>
<evidence type="ECO:0000256" key="1">
    <source>
        <dbReference type="ARBA" id="ARBA00004922"/>
    </source>
</evidence>
<evidence type="ECO:0000256" key="5">
    <source>
        <dbReference type="ARBA" id="ARBA00022679"/>
    </source>
</evidence>
<comment type="caution">
    <text evidence="10">The sequence shown here is derived from an EMBL/GenBank/DDBJ whole genome shotgun (WGS) entry which is preliminary data.</text>
</comment>
<dbReference type="AlphaFoldDB" id="A0A364NZ14"/>
<dbReference type="Pfam" id="PF12895">
    <property type="entry name" value="ANAPC3"/>
    <property type="match status" value="1"/>
</dbReference>
<dbReference type="PANTHER" id="PTHR44835:SF1">
    <property type="entry name" value="PROTEIN O-GLCNAC TRANSFERASE"/>
    <property type="match status" value="1"/>
</dbReference>
<evidence type="ECO:0000256" key="2">
    <source>
        <dbReference type="ARBA" id="ARBA00005386"/>
    </source>
</evidence>
<dbReference type="EMBL" id="PGTO01000005">
    <property type="protein sequence ID" value="RAU22324.1"/>
    <property type="molecule type" value="Genomic_DNA"/>
</dbReference>
<dbReference type="InterPro" id="IPR011990">
    <property type="entry name" value="TPR-like_helical_dom_sf"/>
</dbReference>
<evidence type="ECO:0000256" key="4">
    <source>
        <dbReference type="ARBA" id="ARBA00022676"/>
    </source>
</evidence>
<dbReference type="PANTHER" id="PTHR44835">
    <property type="entry name" value="UDP-N-ACETYLGLUCOSAMINE--PEPTIDE N-ACETYLGLUCOSAMINYLTRANSFERASE SPINDLY-RELATED"/>
    <property type="match status" value="1"/>
</dbReference>
<feature type="domain" description="O-GlcNAc transferase C-terminal" evidence="9">
    <location>
        <begin position="383"/>
        <end position="565"/>
    </location>
</feature>
<dbReference type="Proteomes" id="UP000251075">
    <property type="component" value="Unassembled WGS sequence"/>
</dbReference>
<dbReference type="InterPro" id="IPR051939">
    <property type="entry name" value="Glycosyltr_41/O-GlcNAc_trsf"/>
</dbReference>
<name>A0A364NZ14_9PROT</name>
<dbReference type="InterPro" id="IPR029489">
    <property type="entry name" value="OGT/SEC/SPY_C"/>
</dbReference>
<keyword evidence="11" id="KW-1185">Reference proteome</keyword>
<gene>
    <name evidence="10" type="ORF">CU669_09400</name>
</gene>
<reference evidence="10 11" key="1">
    <citation type="submission" date="2017-11" db="EMBL/GenBank/DDBJ databases">
        <title>Draft genome sequence of magnetotactic bacterium Magnetospirillum kuznetsovii LBB-42.</title>
        <authorList>
            <person name="Grouzdev D.S."/>
            <person name="Rysina M.S."/>
            <person name="Baslerov R.V."/>
            <person name="Koziaeva V."/>
        </authorList>
    </citation>
    <scope>NUCLEOTIDE SEQUENCE [LARGE SCALE GENOMIC DNA]</scope>
    <source>
        <strain evidence="10 11">LBB-42</strain>
    </source>
</reference>
<evidence type="ECO:0000256" key="3">
    <source>
        <dbReference type="ARBA" id="ARBA00011970"/>
    </source>
</evidence>
<protein>
    <recommendedName>
        <fullName evidence="3">protein O-GlcNAc transferase</fullName>
        <ecNumber evidence="3">2.4.1.255</ecNumber>
    </recommendedName>
</protein>
<evidence type="ECO:0000256" key="8">
    <source>
        <dbReference type="PROSITE-ProRule" id="PRU00339"/>
    </source>
</evidence>
<dbReference type="EC" id="2.4.1.255" evidence="3"/>
<comment type="pathway">
    <text evidence="1">Protein modification; protein glycosylation.</text>
</comment>
<evidence type="ECO:0000256" key="6">
    <source>
        <dbReference type="ARBA" id="ARBA00022737"/>
    </source>
</evidence>
<feature type="domain" description="O-GlcNAc transferase C-terminal" evidence="9">
    <location>
        <begin position="209"/>
        <end position="364"/>
    </location>
</feature>
<sequence>MGRRPMRHDVDCSVPETLIMLPEAKRPGSVADDIIQTMLSGFHSTAEKKCGKALRSDPDNLHLKFLLAVTRTSQKNWTGAVTVLQELLSRAPHHADSLFCLAKAQVELGRISEALDNFRAGLSIKPDMANALAVSNILFDLGRVTDGVEVLRWAVDRFPESADVHSALISRQLLCPDLSNETMSTEIERWRQRHGATRSNGIRLTNQRDPERKLKVGYVSSSLGYYAPFGLWLQMLPILEHHDPQAVEISLYGDARFNQAELGPVWPLVKSCRDLQGLSDEEAARLIRDDQIDILVCLIGHTGGDRIGIFTYRAAPIQINYDGLCSSGVDDMDYWLGDPVATPEASSEKFGESILRLPHLFCFGPITDAPPVSPPPHTHNGGQIVFGNFNLASKISPQCVNAMAAILKQTQDSILVLKSRDKGYIHDAARKAIIDQFIGEGILESRLKFLPPAPSQAEHLAQYSKIDIALDSFPYSGCLTTFDALWMGVPVIALGDGDRFISRMSKMLLHSANLDHLVAGDRNDYIAKAVALAQAPSRLADYRTSLRGTVTASPLCDIKAFTKSLEAAYRQIWQIWCSNPVQPASAELSEEPA</sequence>
<comment type="similarity">
    <text evidence="2">Belongs to the glycosyltransferase 41 family. O-GlcNAc transferase subfamily.</text>
</comment>